<dbReference type="AlphaFoldDB" id="A0AA39I4H8"/>
<keyword evidence="8" id="KW-0805">Transcription regulation</keyword>
<evidence type="ECO:0000256" key="9">
    <source>
        <dbReference type="ARBA" id="ARBA00023163"/>
    </source>
</evidence>
<dbReference type="GO" id="GO:0031490">
    <property type="term" value="F:chromatin DNA binding"/>
    <property type="evidence" value="ECO:0007669"/>
    <property type="project" value="TreeGrafter"/>
</dbReference>
<dbReference type="EC" id="2.3.1.48" evidence="2"/>
<proteinExistence type="predicted"/>
<dbReference type="SMART" id="SM00551">
    <property type="entry name" value="ZnF_TAZ"/>
    <property type="match status" value="1"/>
</dbReference>
<keyword evidence="9" id="KW-0804">Transcription</keyword>
<evidence type="ECO:0000313" key="14">
    <source>
        <dbReference type="EMBL" id="KAK0417667.1"/>
    </source>
</evidence>
<dbReference type="EMBL" id="JAUCMV010000002">
    <property type="protein sequence ID" value="KAK0417667.1"/>
    <property type="molecule type" value="Genomic_DNA"/>
</dbReference>
<keyword evidence="3" id="KW-0808">Transferase</keyword>
<evidence type="ECO:0000256" key="10">
    <source>
        <dbReference type="ARBA" id="ARBA00023242"/>
    </source>
</evidence>
<dbReference type="InterPro" id="IPR013178">
    <property type="entry name" value="Histone_AcTrfase_Rtt109/CBP"/>
</dbReference>
<dbReference type="GO" id="GO:0005634">
    <property type="term" value="C:nucleus"/>
    <property type="evidence" value="ECO:0007669"/>
    <property type="project" value="UniProtKB-SubCell"/>
</dbReference>
<dbReference type="Gene3D" id="1.20.1020.10">
    <property type="entry name" value="TAZ domain"/>
    <property type="match status" value="1"/>
</dbReference>
<evidence type="ECO:0000256" key="7">
    <source>
        <dbReference type="ARBA" id="ARBA00022853"/>
    </source>
</evidence>
<dbReference type="InterPro" id="IPR000197">
    <property type="entry name" value="Znf_TAZ"/>
</dbReference>
<keyword evidence="15" id="KW-1185">Reference proteome</keyword>
<dbReference type="GO" id="GO:0000123">
    <property type="term" value="C:histone acetyltransferase complex"/>
    <property type="evidence" value="ECO:0007669"/>
    <property type="project" value="TreeGrafter"/>
</dbReference>
<comment type="caution">
    <text evidence="14">The sequence shown here is derived from an EMBL/GenBank/DDBJ whole genome shotgun (WGS) entry which is preliminary data.</text>
</comment>
<evidence type="ECO:0000256" key="12">
    <source>
        <dbReference type="PROSITE-ProRule" id="PRU00203"/>
    </source>
</evidence>
<comment type="catalytic activity">
    <reaction evidence="11">
        <text>L-lysyl-[protein] + acetyl-CoA = N(6)-acetyl-L-lysyl-[protein] + CoA + H(+)</text>
        <dbReference type="Rhea" id="RHEA:45948"/>
        <dbReference type="Rhea" id="RHEA-COMP:9752"/>
        <dbReference type="Rhea" id="RHEA-COMP:10731"/>
        <dbReference type="ChEBI" id="CHEBI:15378"/>
        <dbReference type="ChEBI" id="CHEBI:29969"/>
        <dbReference type="ChEBI" id="CHEBI:57287"/>
        <dbReference type="ChEBI" id="CHEBI:57288"/>
        <dbReference type="ChEBI" id="CHEBI:61930"/>
        <dbReference type="EC" id="2.3.1.48"/>
    </reaction>
</comment>
<evidence type="ECO:0000256" key="2">
    <source>
        <dbReference type="ARBA" id="ARBA00013184"/>
    </source>
</evidence>
<evidence type="ECO:0000256" key="3">
    <source>
        <dbReference type="ARBA" id="ARBA00022679"/>
    </source>
</evidence>
<dbReference type="Proteomes" id="UP001175271">
    <property type="component" value="Unassembled WGS sequence"/>
</dbReference>
<feature type="domain" description="TAZ-type" evidence="13">
    <location>
        <begin position="26"/>
        <end position="112"/>
    </location>
</feature>
<dbReference type="PANTHER" id="PTHR13808:SF1">
    <property type="entry name" value="HISTONE ACETYLTRANSFERASE"/>
    <property type="match status" value="1"/>
</dbReference>
<evidence type="ECO:0000259" key="13">
    <source>
        <dbReference type="PROSITE" id="PS50134"/>
    </source>
</evidence>
<dbReference type="SUPFAM" id="SSF57933">
    <property type="entry name" value="TAZ domain"/>
    <property type="match status" value="1"/>
</dbReference>
<evidence type="ECO:0000256" key="4">
    <source>
        <dbReference type="ARBA" id="ARBA00022723"/>
    </source>
</evidence>
<dbReference type="GO" id="GO:0008270">
    <property type="term" value="F:zinc ion binding"/>
    <property type="evidence" value="ECO:0007669"/>
    <property type="project" value="UniProtKB-KW"/>
</dbReference>
<dbReference type="GO" id="GO:0045944">
    <property type="term" value="P:positive regulation of transcription by RNA polymerase II"/>
    <property type="evidence" value="ECO:0007669"/>
    <property type="project" value="TreeGrafter"/>
</dbReference>
<dbReference type="Pfam" id="PF02135">
    <property type="entry name" value="zf-TAZ"/>
    <property type="match status" value="1"/>
</dbReference>
<evidence type="ECO:0000313" key="15">
    <source>
        <dbReference type="Proteomes" id="UP001175271"/>
    </source>
</evidence>
<name>A0AA39I4H8_9BILA</name>
<accession>A0AA39I4H8</accession>
<evidence type="ECO:0000256" key="6">
    <source>
        <dbReference type="ARBA" id="ARBA00022833"/>
    </source>
</evidence>
<dbReference type="PANTHER" id="PTHR13808">
    <property type="entry name" value="CBP/P300-RELATED"/>
    <property type="match status" value="1"/>
</dbReference>
<dbReference type="GO" id="GO:0003713">
    <property type="term" value="F:transcription coactivator activity"/>
    <property type="evidence" value="ECO:0007669"/>
    <property type="project" value="TreeGrafter"/>
</dbReference>
<dbReference type="PROSITE" id="PS50134">
    <property type="entry name" value="ZF_TAZ"/>
    <property type="match status" value="1"/>
</dbReference>
<evidence type="ECO:0000256" key="8">
    <source>
        <dbReference type="ARBA" id="ARBA00023015"/>
    </source>
</evidence>
<dbReference type="GO" id="GO:0004402">
    <property type="term" value="F:histone acetyltransferase activity"/>
    <property type="evidence" value="ECO:0007669"/>
    <property type="project" value="InterPro"/>
</dbReference>
<keyword evidence="6 12" id="KW-0862">Zinc</keyword>
<feature type="zinc finger region" description="TAZ-type" evidence="12">
    <location>
        <begin position="26"/>
        <end position="112"/>
    </location>
</feature>
<keyword evidence="7" id="KW-0156">Chromatin regulator</keyword>
<evidence type="ECO:0000256" key="5">
    <source>
        <dbReference type="ARBA" id="ARBA00022771"/>
    </source>
</evidence>
<comment type="subcellular location">
    <subcellularLocation>
        <location evidence="1">Nucleus</location>
    </subcellularLocation>
</comment>
<dbReference type="InterPro" id="IPR035898">
    <property type="entry name" value="TAZ_dom_sf"/>
</dbReference>
<gene>
    <name evidence="14" type="ORF">QR680_013138</name>
</gene>
<organism evidence="14 15">
    <name type="scientific">Steinernema hermaphroditum</name>
    <dbReference type="NCBI Taxonomy" id="289476"/>
    <lineage>
        <taxon>Eukaryota</taxon>
        <taxon>Metazoa</taxon>
        <taxon>Ecdysozoa</taxon>
        <taxon>Nematoda</taxon>
        <taxon>Chromadorea</taxon>
        <taxon>Rhabditida</taxon>
        <taxon>Tylenchina</taxon>
        <taxon>Panagrolaimomorpha</taxon>
        <taxon>Strongyloidoidea</taxon>
        <taxon>Steinernematidae</taxon>
        <taxon>Steinernema</taxon>
    </lineage>
</organism>
<evidence type="ECO:0000256" key="11">
    <source>
        <dbReference type="ARBA" id="ARBA00048017"/>
    </source>
</evidence>
<keyword evidence="5 12" id="KW-0863">Zinc-finger</keyword>
<evidence type="ECO:0000256" key="1">
    <source>
        <dbReference type="ARBA" id="ARBA00004123"/>
    </source>
</evidence>
<dbReference type="GO" id="GO:0005667">
    <property type="term" value="C:transcription regulator complex"/>
    <property type="evidence" value="ECO:0007669"/>
    <property type="project" value="TreeGrafter"/>
</dbReference>
<sequence>MGRKFDLCPHHLRTEGIPDDRLRVGQDAELIHIEQAVPVTPLSSLLHARRCLLNTRNNRCSSPRCSAAKTVLSHMENCREHACTFPRCHSSRRLLAHWENCYSHGCVLCVPLRRIFSRSPPSSSHMGSQMVHQWMSASSPGLAI</sequence>
<keyword evidence="4 12" id="KW-0479">Metal-binding</keyword>
<protein>
    <recommendedName>
        <fullName evidence="2">histone acetyltransferase</fullName>
        <ecNumber evidence="2">2.3.1.48</ecNumber>
    </recommendedName>
</protein>
<keyword evidence="10" id="KW-0539">Nucleus</keyword>
<reference evidence="14" key="1">
    <citation type="submission" date="2023-06" db="EMBL/GenBank/DDBJ databases">
        <title>Genomic analysis of the entomopathogenic nematode Steinernema hermaphroditum.</title>
        <authorList>
            <person name="Schwarz E.M."/>
            <person name="Heppert J.K."/>
            <person name="Baniya A."/>
            <person name="Schwartz H.T."/>
            <person name="Tan C.-H."/>
            <person name="Antoshechkin I."/>
            <person name="Sternberg P.W."/>
            <person name="Goodrich-Blair H."/>
            <person name="Dillman A.R."/>
        </authorList>
    </citation>
    <scope>NUCLEOTIDE SEQUENCE</scope>
    <source>
        <strain evidence="14">PS9179</strain>
        <tissue evidence="14">Whole animal</tissue>
    </source>
</reference>